<keyword evidence="1" id="KW-1015">Disulfide bond</keyword>
<dbReference type="Pfam" id="PF01549">
    <property type="entry name" value="ShK"/>
    <property type="match status" value="2"/>
</dbReference>
<proteinExistence type="predicted"/>
<evidence type="ECO:0000256" key="2">
    <source>
        <dbReference type="SAM" id="MobiDB-lite"/>
    </source>
</evidence>
<evidence type="ECO:0000256" key="1">
    <source>
        <dbReference type="PROSITE-ProRule" id="PRU01005"/>
    </source>
</evidence>
<reference evidence="4 5" key="1">
    <citation type="submission" date="2019-07" db="EMBL/GenBank/DDBJ databases">
        <title>Draft genome assembly of a fouling barnacle, Amphibalanus amphitrite (Darwin, 1854): The first reference genome for Thecostraca.</title>
        <authorList>
            <person name="Kim W."/>
        </authorList>
    </citation>
    <scope>NUCLEOTIDE SEQUENCE [LARGE SCALE GENOMIC DNA]</scope>
    <source>
        <strain evidence="4">SNU_AA5</strain>
        <tissue evidence="4">Soma without cirri and trophi</tissue>
    </source>
</reference>
<sequence length="546" mass="60240">MARGPGSGEAPPPPGPGFALSPVPYQPAPPGLPPPVEPVFKHPQTSATSRRRRAVDYRQAKPVGEESEEVDKKAKDDDERPLSPRDDDSVPAVEPPAPASLRLPQDVELLPGFSAPPGFDEPPPSEDDKDETDDTSTAEGPTDGGAEHVNFEGLYYTTYADNNTHQEIHTPLADLATSSHSCRVVRSVPAAVRRQLGLSHFYQRYTEAYGIPVLSSARVPDAALRRACYIVRFLFADVRAVRDSYRRRRGRVAIIGRAERTTQIPEHSSLGPAWDGRARGLGATDSAPVCTIGEENLLNYGYPADRWHTEDIGLHEFAHGLHLLGARYALPDWERRLEAAHRAALRRGLWTNTYAATNHIEYFAEGVQKYHNVEAYSQHPNGIHNHVSTRRALLQYDPTLHQLVAEIFPCGNTYISRRQSGFQAASDSARLKLEYPSCRLEGSTTQPSPTQRPTEGTTRAPARRTTTARPPSVACTDGHHYCSSWARAGYCRSNAGYMTVHCRRSCGVCGQCADRNGHCADWARRGECTANPGYMLQSCRRSCRVC</sequence>
<dbReference type="Proteomes" id="UP000440578">
    <property type="component" value="Unassembled WGS sequence"/>
</dbReference>
<dbReference type="InterPro" id="IPR003582">
    <property type="entry name" value="ShKT_dom"/>
</dbReference>
<gene>
    <name evidence="4" type="primary">tyr-3_2</name>
    <name evidence="4" type="ORF">FJT64_005672</name>
</gene>
<feature type="compositionally biased region" description="Basic and acidic residues" evidence="2">
    <location>
        <begin position="70"/>
        <end position="88"/>
    </location>
</feature>
<keyword evidence="5" id="KW-1185">Reference proteome</keyword>
<feature type="disulfide bond" evidence="1">
    <location>
        <begin position="512"/>
        <end position="546"/>
    </location>
</feature>
<comment type="caution">
    <text evidence="1">Lacks conserved residue(s) required for the propagation of feature annotation.</text>
</comment>
<dbReference type="OrthoDB" id="6132182at2759"/>
<feature type="domain" description="ShKT" evidence="3">
    <location>
        <begin position="475"/>
        <end position="509"/>
    </location>
</feature>
<dbReference type="AlphaFoldDB" id="A0A6A4W4X8"/>
<feature type="region of interest" description="Disordered" evidence="2">
    <location>
        <begin position="1"/>
        <end position="148"/>
    </location>
</feature>
<evidence type="ECO:0000313" key="4">
    <source>
        <dbReference type="EMBL" id="KAF0296931.1"/>
    </source>
</evidence>
<dbReference type="PROSITE" id="PS51670">
    <property type="entry name" value="SHKT"/>
    <property type="match status" value="2"/>
</dbReference>
<feature type="region of interest" description="Disordered" evidence="2">
    <location>
        <begin position="439"/>
        <end position="471"/>
    </location>
</feature>
<protein>
    <submittedName>
        <fullName evidence="4">Putative tyrosinase-like protein tyr-3</fullName>
    </submittedName>
</protein>
<feature type="compositionally biased region" description="Pro residues" evidence="2">
    <location>
        <begin position="24"/>
        <end position="37"/>
    </location>
</feature>
<name>A0A6A4W4X8_AMPAM</name>
<evidence type="ECO:0000313" key="5">
    <source>
        <dbReference type="Proteomes" id="UP000440578"/>
    </source>
</evidence>
<dbReference type="Gene3D" id="1.10.10.1940">
    <property type="match status" value="1"/>
</dbReference>
<accession>A0A6A4W4X8</accession>
<feature type="compositionally biased region" description="Low complexity" evidence="2">
    <location>
        <begin position="443"/>
        <end position="471"/>
    </location>
</feature>
<feature type="disulfide bond" evidence="1">
    <location>
        <begin position="475"/>
        <end position="509"/>
    </location>
</feature>
<feature type="domain" description="ShKT" evidence="3">
    <location>
        <begin position="512"/>
        <end position="546"/>
    </location>
</feature>
<organism evidence="4 5">
    <name type="scientific">Amphibalanus amphitrite</name>
    <name type="common">Striped barnacle</name>
    <name type="synonym">Balanus amphitrite</name>
    <dbReference type="NCBI Taxonomy" id="1232801"/>
    <lineage>
        <taxon>Eukaryota</taxon>
        <taxon>Metazoa</taxon>
        <taxon>Ecdysozoa</taxon>
        <taxon>Arthropoda</taxon>
        <taxon>Crustacea</taxon>
        <taxon>Multicrustacea</taxon>
        <taxon>Cirripedia</taxon>
        <taxon>Thoracica</taxon>
        <taxon>Thoracicalcarea</taxon>
        <taxon>Balanomorpha</taxon>
        <taxon>Balanoidea</taxon>
        <taxon>Balanidae</taxon>
        <taxon>Amphibalaninae</taxon>
        <taxon>Amphibalanus</taxon>
    </lineage>
</organism>
<dbReference type="SMART" id="SM00254">
    <property type="entry name" value="ShKT"/>
    <property type="match status" value="2"/>
</dbReference>
<comment type="caution">
    <text evidence="4">The sequence shown here is derived from an EMBL/GenBank/DDBJ whole genome shotgun (WGS) entry which is preliminary data.</text>
</comment>
<dbReference type="SUPFAM" id="SSF55486">
    <property type="entry name" value="Metalloproteases ('zincins'), catalytic domain"/>
    <property type="match status" value="1"/>
</dbReference>
<feature type="compositionally biased region" description="Acidic residues" evidence="2">
    <location>
        <begin position="123"/>
        <end position="136"/>
    </location>
</feature>
<evidence type="ECO:0000259" key="3">
    <source>
        <dbReference type="PROSITE" id="PS51670"/>
    </source>
</evidence>
<dbReference type="EMBL" id="VIIS01001525">
    <property type="protein sequence ID" value="KAF0296931.1"/>
    <property type="molecule type" value="Genomic_DNA"/>
</dbReference>